<keyword evidence="1" id="KW-0812">Transmembrane</keyword>
<keyword evidence="1" id="KW-0472">Membrane</keyword>
<feature type="transmembrane region" description="Helical" evidence="1">
    <location>
        <begin position="20"/>
        <end position="38"/>
    </location>
</feature>
<accession>A0ABZ2C840</accession>
<gene>
    <name evidence="2" type="ORF">R4Z09_21055</name>
</gene>
<dbReference type="RefSeq" id="WP_338448686.1">
    <property type="nucleotide sequence ID" value="NZ_CP137640.1"/>
</dbReference>
<keyword evidence="1" id="KW-1133">Transmembrane helix</keyword>
<feature type="transmembrane region" description="Helical" evidence="1">
    <location>
        <begin position="84"/>
        <end position="104"/>
    </location>
</feature>
<dbReference type="EMBL" id="CP137640">
    <property type="protein sequence ID" value="WVX79755.1"/>
    <property type="molecule type" value="Genomic_DNA"/>
</dbReference>
<sequence>MIYTYNSFESLGVFTLHRSIFITILIFSILLFFTIIIPRFQNNMINGFTVLTHTVVSILVSGQLLYFDGIVVDEIGLGGDPVSFILFLAIAGIGIINLIVYFSVKGKSDYKS</sequence>
<keyword evidence="3" id="KW-1185">Reference proteome</keyword>
<reference evidence="2 3" key="1">
    <citation type="submission" date="2023-10" db="EMBL/GenBank/DDBJ databases">
        <title>Niallia locisalis sp.nov. isolated from a salt pond sample.</title>
        <authorList>
            <person name="Li X.-J."/>
            <person name="Dong L."/>
        </authorList>
    </citation>
    <scope>NUCLEOTIDE SEQUENCE [LARGE SCALE GENOMIC DNA]</scope>
    <source>
        <strain evidence="2 3">DSM 29761</strain>
    </source>
</reference>
<dbReference type="Proteomes" id="UP001357223">
    <property type="component" value="Chromosome"/>
</dbReference>
<name>A0ABZ2C840_9BACI</name>
<feature type="transmembrane region" description="Helical" evidence="1">
    <location>
        <begin position="50"/>
        <end position="72"/>
    </location>
</feature>
<proteinExistence type="predicted"/>
<protein>
    <submittedName>
        <fullName evidence="2">Uncharacterized protein</fullName>
    </submittedName>
</protein>
<evidence type="ECO:0000313" key="3">
    <source>
        <dbReference type="Proteomes" id="UP001357223"/>
    </source>
</evidence>
<evidence type="ECO:0000256" key="1">
    <source>
        <dbReference type="SAM" id="Phobius"/>
    </source>
</evidence>
<organism evidence="2 3">
    <name type="scientific">Niallia oryzisoli</name>
    <dbReference type="NCBI Taxonomy" id="1737571"/>
    <lineage>
        <taxon>Bacteria</taxon>
        <taxon>Bacillati</taxon>
        <taxon>Bacillota</taxon>
        <taxon>Bacilli</taxon>
        <taxon>Bacillales</taxon>
        <taxon>Bacillaceae</taxon>
        <taxon>Niallia</taxon>
    </lineage>
</organism>
<evidence type="ECO:0000313" key="2">
    <source>
        <dbReference type="EMBL" id="WVX79755.1"/>
    </source>
</evidence>